<name>M4PMY2_9CAUD</name>
<evidence type="ECO:0000313" key="3">
    <source>
        <dbReference type="Proteomes" id="UP000207593"/>
    </source>
</evidence>
<accession>M4PMY2</accession>
<dbReference type="Proteomes" id="UP000207593">
    <property type="component" value="Segment"/>
</dbReference>
<dbReference type="KEGG" id="vg:15012403"/>
<protein>
    <submittedName>
        <fullName evidence="2">Uncharacterized protein</fullName>
    </submittedName>
</protein>
<feature type="region of interest" description="Disordered" evidence="1">
    <location>
        <begin position="1"/>
        <end position="20"/>
    </location>
</feature>
<dbReference type="EMBL" id="HQ317387">
    <property type="protein sequence ID" value="AGH07393.1"/>
    <property type="molecule type" value="Genomic_DNA"/>
</dbReference>
<proteinExistence type="predicted"/>
<dbReference type="RefSeq" id="YP_007675809.1">
    <property type="nucleotide sequence ID" value="NC_020862.2"/>
</dbReference>
<sequence length="89" mass="9861">MVTQSPFRNVGSSPTPNPKSFLITSMELEPMTNIKLPQDQKDTIACAENLIRKAEKAHDGGEAMRFSQAAVNVTNAVHQIHHIKSYKTI</sequence>
<evidence type="ECO:0000313" key="2">
    <source>
        <dbReference type="EMBL" id="AGH07393.1"/>
    </source>
</evidence>
<reference evidence="2 3" key="1">
    <citation type="journal article" date="2014" name="Genome Announc.">
        <title>Genome Sequence of the Sulfitobacter sp. Strain 2047-Infecting Lytic Phage {Phi}CB2047-B.</title>
        <authorList>
            <person name="Ankrah N.Y."/>
            <person name="Budinoff C.R."/>
            <person name="Wilson W.H."/>
            <person name="Wilhelm S.W."/>
            <person name="Buchan A."/>
        </authorList>
    </citation>
    <scope>NUCLEOTIDE SEQUENCE [LARGE SCALE GENOMIC DNA]</scope>
    <source>
        <strain evidence="3">phiCB2047-B</strain>
    </source>
</reference>
<dbReference type="GeneID" id="15012403"/>
<keyword evidence="3" id="KW-1185">Reference proteome</keyword>
<organism evidence="2 3">
    <name type="scientific">Sulfitobacter phage phiCB2047-B</name>
    <dbReference type="NCBI Taxonomy" id="754046"/>
    <lineage>
        <taxon>Viruses</taxon>
        <taxon>Duplodnaviria</taxon>
        <taxon>Heunggongvirae</taxon>
        <taxon>Uroviricota</taxon>
        <taxon>Caudoviricetes</taxon>
        <taxon>Schitoviridae</taxon>
        <taxon>Rhodovirinae</taxon>
        <taxon>Raunefjordenvirus</taxon>
        <taxon>Raunefjordenvirus CB2047B</taxon>
    </lineage>
</organism>
<feature type="compositionally biased region" description="Polar residues" evidence="1">
    <location>
        <begin position="1"/>
        <end position="14"/>
    </location>
</feature>
<gene>
    <name evidence="2" type="ORF">SUFG_00021</name>
</gene>
<evidence type="ECO:0000256" key="1">
    <source>
        <dbReference type="SAM" id="MobiDB-lite"/>
    </source>
</evidence>